<keyword evidence="2" id="KW-1185">Reference proteome</keyword>
<evidence type="ECO:0008006" key="3">
    <source>
        <dbReference type="Google" id="ProtNLM"/>
    </source>
</evidence>
<dbReference type="InterPro" id="IPR029016">
    <property type="entry name" value="GAF-like_dom_sf"/>
</dbReference>
<protein>
    <recommendedName>
        <fullName evidence="3">GAF domain-containing protein</fullName>
    </recommendedName>
</protein>
<name>A0ABX1DIZ3_9HYPH</name>
<reference evidence="1 2" key="1">
    <citation type="submission" date="2020-03" db="EMBL/GenBank/DDBJ databases">
        <title>Whole genome sequencing of clinical and environmental type strains of Ochrobactrum.</title>
        <authorList>
            <person name="Dharne M."/>
        </authorList>
    </citation>
    <scope>NUCLEOTIDE SEQUENCE [LARGE SCALE GENOMIC DNA]</scope>
    <source>
        <strain evidence="1 2">CIP 109452</strain>
    </source>
</reference>
<dbReference type="Proteomes" id="UP000704467">
    <property type="component" value="Unassembled WGS sequence"/>
</dbReference>
<dbReference type="Gene3D" id="3.30.450.40">
    <property type="match status" value="1"/>
</dbReference>
<evidence type="ECO:0000313" key="1">
    <source>
        <dbReference type="EMBL" id="NKC02938.1"/>
    </source>
</evidence>
<comment type="caution">
    <text evidence="1">The sequence shown here is derived from an EMBL/GenBank/DDBJ whole genome shotgun (WGS) entry which is preliminary data.</text>
</comment>
<dbReference type="EMBL" id="JAAVLN010000001">
    <property type="protein sequence ID" value="NKC02938.1"/>
    <property type="molecule type" value="Genomic_DNA"/>
</dbReference>
<organism evidence="1 2">
    <name type="scientific">Brucella haematophila</name>
    <dbReference type="NCBI Taxonomy" id="419474"/>
    <lineage>
        <taxon>Bacteria</taxon>
        <taxon>Pseudomonadati</taxon>
        <taxon>Pseudomonadota</taxon>
        <taxon>Alphaproteobacteria</taxon>
        <taxon>Hyphomicrobiales</taxon>
        <taxon>Brucellaceae</taxon>
        <taxon>Brucella/Ochrobactrum group</taxon>
        <taxon>Brucella</taxon>
    </lineage>
</organism>
<evidence type="ECO:0000313" key="2">
    <source>
        <dbReference type="Proteomes" id="UP000704467"/>
    </source>
</evidence>
<sequence length="180" mass="20741">MGLLKYPLNEAISYQLVSMSSASQADRAGPIEYRPDVLCFRNTHEWYLGQTTAYISELQEAPTPLIAWLCRYMVKGHAVAVHEVTDLPRTELAIQVEFLRQSNKSVLSVPVFHDDRLCGIIGFDTTVANNIWPTYEVSALHVIDVDRRKIDKWQVRMRSIDSSWPVSRSYRKQLRERMGI</sequence>
<proteinExistence type="predicted"/>
<gene>
    <name evidence="1" type="ORF">HED55_04930</name>
</gene>
<dbReference type="SUPFAM" id="SSF55781">
    <property type="entry name" value="GAF domain-like"/>
    <property type="match status" value="1"/>
</dbReference>
<accession>A0ABX1DIZ3</accession>